<keyword evidence="4" id="KW-1185">Reference proteome</keyword>
<evidence type="ECO:0000313" key="3">
    <source>
        <dbReference type="EMBL" id="POM84473.1"/>
    </source>
</evidence>
<organism evidence="3 4">
    <name type="scientific">Cryptosporidium meleagridis</name>
    <dbReference type="NCBI Taxonomy" id="93969"/>
    <lineage>
        <taxon>Eukaryota</taxon>
        <taxon>Sar</taxon>
        <taxon>Alveolata</taxon>
        <taxon>Apicomplexa</taxon>
        <taxon>Conoidasida</taxon>
        <taxon>Coccidia</taxon>
        <taxon>Eucoccidiorida</taxon>
        <taxon>Eimeriorina</taxon>
        <taxon>Cryptosporidiidae</taxon>
        <taxon>Cryptosporidium</taxon>
    </lineage>
</organism>
<accession>A0A2P4Z324</accession>
<feature type="region of interest" description="Disordered" evidence="1">
    <location>
        <begin position="842"/>
        <end position="867"/>
    </location>
</feature>
<gene>
    <name evidence="3" type="ORF">CmeUKMEL1_12570</name>
</gene>
<protein>
    <submittedName>
        <fullName evidence="3">Ubiquitin-2 like Rad60 SUMO-like family protein</fullName>
    </submittedName>
</protein>
<reference evidence="3 4" key="1">
    <citation type="submission" date="2014-04" db="EMBL/GenBank/DDBJ databases">
        <title>Comparative Genomics of Cryptosporidium Species.</title>
        <authorList>
            <person name="Silva J.C."/>
            <person name="Su Q."/>
            <person name="Chalmers R."/>
            <person name="Chibucos M.C."/>
            <person name="Elwin K."/>
            <person name="Godinez A."/>
            <person name="Guo F."/>
            <person name="Huynh K."/>
            <person name="Orvis J."/>
            <person name="Ott S."/>
            <person name="Sadzewicz L."/>
            <person name="Sengamalay N."/>
            <person name="Shetty A."/>
            <person name="Sun M."/>
            <person name="Tallon L."/>
            <person name="Xiao L."/>
            <person name="Zhang H."/>
            <person name="Fraser C.M."/>
            <person name="Zhu G."/>
            <person name="Kissinger J."/>
            <person name="Widmer G."/>
        </authorList>
    </citation>
    <scope>NUCLEOTIDE SEQUENCE [LARGE SCALE GENOMIC DNA]</scope>
    <source>
        <strain evidence="3 4">UKMEL1</strain>
    </source>
</reference>
<comment type="caution">
    <text evidence="3">The sequence shown here is derived from an EMBL/GenBank/DDBJ whole genome shotgun (WGS) entry which is preliminary data.</text>
</comment>
<name>A0A2P4Z324_9CRYT</name>
<sequence>MSNTCIEPDFEGWKEFLEEKLTENILNTGYLCLEIPESFKLSKVTPENSSNYQYSVMYTPCDIRELALYCGEEQGKYVSQLLKLVFERLLQLVGINDIFLQNNNTKIPFQSSRECKKPKLDEENCDKSKSDPLLKLESSSIHENKSKEETEWFLCRTVSVNSHSLPLSTPINWISCEDIEHILHTVKDAFHLHDMFYLCFPLRLKHSCTHEDKDRIGINVSAQKEMIILLTEKFSEFSNHVKKSIYFNSLVGEDLENGEINFGTNPKVDQVKLIESKNWNRYYPVNSLRVGLFMTLKISTVNLFKMNPGLFQTPLFINPFYNSTSCPSCYFSWLRLINSKNDDDNKSSNSSTFDDIEKVLNDEEMLILALETKVRIFLNGPSPHEEYIKVRKVIQNSTETNGELAENIPNIYAGEAIWPGITSKGAFNPKVLIGLINTNSMVLGAKFVNKFHENENENENEIENENEYEYEHENNNNEMNAENQINVEAQTSIIESADQWTQGGEIAFQSKYSDIELYEKNLEDFIFEKIHDEDPNCCGSRRKEEFPNDITIGSTRLVKVCSKYTMVPYFGSRSIVKINDSQVHGCSALGISRDQENLSKNISVNLLSHICSYLPLKDFSNFRLVCRTHCCRTIFNSYVQNLTLFESDLYLPILGQLYPLLSKAKSISVIQTFDENYNQFEMFNSEFNGNVANLNYQYCRIPPIAIQCLAAYTPKVKKMIFTNHSNANLAKIISRASGRKPETIVVSQNFANNQSLGINFNAGENQDNFGDEQISQEIIDSLENSGQTINFPDGLNIGGITGGIGHEINDDNIIGNVNGNNLNGDIIRSNTNMINNGNIQDMNENTQFSNSNLSSNPGQNSQETELSNTDQSLLLNLQAFPESGTSISPSLIEIHIIGSIESSNSLPTSLFRIPITAPFRKLIRYFRDVAAIHEGIIDLYILRYGIKDRLIPDLSPIDYGILRGPTVLFAIGYKTLQYSQKIWISLFLVGSVHFPYLPKLRFNASMSTPFSRLAESYSRNVNISVTDVMFIYKDSEIDLNLSPYDYNVSENDTIEVILRTRTNNDNVSNSIISDFNNGSNII</sequence>
<dbReference type="InterPro" id="IPR022617">
    <property type="entry name" value="Rad60/SUMO-like_dom"/>
</dbReference>
<dbReference type="CDD" id="cd01763">
    <property type="entry name" value="Ubl_SUMO_like"/>
    <property type="match status" value="1"/>
</dbReference>
<proteinExistence type="predicted"/>
<dbReference type="OrthoDB" id="341994at2759"/>
<dbReference type="Gene3D" id="3.10.20.90">
    <property type="entry name" value="Phosphatidylinositol 3-kinase Catalytic Subunit, Chain A, domain 1"/>
    <property type="match status" value="1"/>
</dbReference>
<dbReference type="SUPFAM" id="SSF54236">
    <property type="entry name" value="Ubiquitin-like"/>
    <property type="match status" value="1"/>
</dbReference>
<dbReference type="PANTHER" id="PTHR42264:SF3">
    <property type="entry name" value="F-BOX DOMAIN-CONTAINING PROTEIN-RELATED"/>
    <property type="match status" value="1"/>
</dbReference>
<dbReference type="Proteomes" id="UP000236928">
    <property type="component" value="Unassembled WGS sequence"/>
</dbReference>
<dbReference type="Pfam" id="PF11976">
    <property type="entry name" value="Rad60-SLD"/>
    <property type="match status" value="1"/>
</dbReference>
<dbReference type="CDD" id="cd09917">
    <property type="entry name" value="F-box_SF"/>
    <property type="match status" value="1"/>
</dbReference>
<dbReference type="VEuPathDB" id="CryptoDB:CmeUKMEL1_12570"/>
<dbReference type="EMBL" id="JIBK01000045">
    <property type="protein sequence ID" value="POM84473.1"/>
    <property type="molecule type" value="Genomic_DNA"/>
</dbReference>
<evidence type="ECO:0000259" key="2">
    <source>
        <dbReference type="Pfam" id="PF11976"/>
    </source>
</evidence>
<evidence type="ECO:0000256" key="1">
    <source>
        <dbReference type="SAM" id="MobiDB-lite"/>
    </source>
</evidence>
<dbReference type="PANTHER" id="PTHR42264">
    <property type="entry name" value="EPHRIN_REC_LIKE DOMAIN-CONTAINING PROTEIN"/>
    <property type="match status" value="1"/>
</dbReference>
<evidence type="ECO:0000313" key="4">
    <source>
        <dbReference type="Proteomes" id="UP000236928"/>
    </source>
</evidence>
<feature type="domain" description="Rad60/SUMO-like" evidence="2">
    <location>
        <begin position="999"/>
        <end position="1058"/>
    </location>
</feature>
<dbReference type="AlphaFoldDB" id="A0A2P4Z324"/>
<dbReference type="InterPro" id="IPR029071">
    <property type="entry name" value="Ubiquitin-like_domsf"/>
</dbReference>